<evidence type="ECO:0000313" key="1">
    <source>
        <dbReference type="EMBL" id="CAI8030773.1"/>
    </source>
</evidence>
<feature type="non-terminal residue" evidence="1">
    <location>
        <position position="1"/>
    </location>
</feature>
<proteinExistence type="predicted"/>
<accession>A0AA35WR48</accession>
<dbReference type="PANTHER" id="PTHR31424">
    <property type="entry name" value="PROTEIN CBG23806"/>
    <property type="match status" value="1"/>
</dbReference>
<gene>
    <name evidence="1" type="ORF">GBAR_LOCUS17460</name>
</gene>
<dbReference type="PANTHER" id="PTHR31424:SF3">
    <property type="entry name" value="RING-TYPE DOMAIN-CONTAINING PROTEIN"/>
    <property type="match status" value="1"/>
</dbReference>
<protein>
    <submittedName>
        <fullName evidence="1">Uncharacterized protein</fullName>
    </submittedName>
</protein>
<dbReference type="Pfam" id="PF06918">
    <property type="entry name" value="DUF1280"/>
    <property type="match status" value="1"/>
</dbReference>
<sequence>MLEGEVWVKLGGDKGGSCMKVQAQLCNVPTPNSPKNTSVFTAFEAPDTFTNLHIALERYKEQVIQLQSLTWSGKRVRVFLSGDYEFLCRMYGLSGASGRHCCLWCEISSDQLRTPLHTRGYSQPRTLDTLKRDHQQFLLSGGNIKHAKKFNNVIQPHMWDIQIDQICLPALHISLGIFYRLYTLLEQAAHQLDLQFAQERSGGELGGETFGEYREKIEKLHQLTEERDAHVQAIAALEELVPRMALTATSEDSARAQINYVEQGITECRKKAHELDREIDKVKSDIEKGFRMEEGPFIIGLDRALKGFNVQREAYYGGTFVGNHVHRCLKAENINTLCQSVVTVA</sequence>
<evidence type="ECO:0000313" key="2">
    <source>
        <dbReference type="Proteomes" id="UP001174909"/>
    </source>
</evidence>
<dbReference type="Proteomes" id="UP001174909">
    <property type="component" value="Unassembled WGS sequence"/>
</dbReference>
<dbReference type="AlphaFoldDB" id="A0AA35WR48"/>
<reference evidence="1" key="1">
    <citation type="submission" date="2023-03" db="EMBL/GenBank/DDBJ databases">
        <authorList>
            <person name="Steffen K."/>
            <person name="Cardenas P."/>
        </authorList>
    </citation>
    <scope>NUCLEOTIDE SEQUENCE</scope>
</reference>
<organism evidence="1 2">
    <name type="scientific">Geodia barretti</name>
    <name type="common">Barrett's horny sponge</name>
    <dbReference type="NCBI Taxonomy" id="519541"/>
    <lineage>
        <taxon>Eukaryota</taxon>
        <taxon>Metazoa</taxon>
        <taxon>Porifera</taxon>
        <taxon>Demospongiae</taxon>
        <taxon>Heteroscleromorpha</taxon>
        <taxon>Tetractinellida</taxon>
        <taxon>Astrophorina</taxon>
        <taxon>Geodiidae</taxon>
        <taxon>Geodia</taxon>
    </lineage>
</organism>
<comment type="caution">
    <text evidence="1">The sequence shown here is derived from an EMBL/GenBank/DDBJ whole genome shotgun (WGS) entry which is preliminary data.</text>
</comment>
<keyword evidence="2" id="KW-1185">Reference proteome</keyword>
<name>A0AA35WR48_GEOBA</name>
<dbReference type="EMBL" id="CASHTH010002499">
    <property type="protein sequence ID" value="CAI8030773.1"/>
    <property type="molecule type" value="Genomic_DNA"/>
</dbReference>
<dbReference type="InterPro" id="IPR009689">
    <property type="entry name" value="DUF1280"/>
</dbReference>